<name>A0ACD5U5W6_AVESA</name>
<dbReference type="Proteomes" id="UP001732700">
    <property type="component" value="Chromosome 1D"/>
</dbReference>
<proteinExistence type="predicted"/>
<organism evidence="1 2">
    <name type="scientific">Avena sativa</name>
    <name type="common">Oat</name>
    <dbReference type="NCBI Taxonomy" id="4498"/>
    <lineage>
        <taxon>Eukaryota</taxon>
        <taxon>Viridiplantae</taxon>
        <taxon>Streptophyta</taxon>
        <taxon>Embryophyta</taxon>
        <taxon>Tracheophyta</taxon>
        <taxon>Spermatophyta</taxon>
        <taxon>Magnoliopsida</taxon>
        <taxon>Liliopsida</taxon>
        <taxon>Poales</taxon>
        <taxon>Poaceae</taxon>
        <taxon>BOP clade</taxon>
        <taxon>Pooideae</taxon>
        <taxon>Poodae</taxon>
        <taxon>Poeae</taxon>
        <taxon>Poeae Chloroplast Group 1 (Aveneae type)</taxon>
        <taxon>Aveninae</taxon>
        <taxon>Avena</taxon>
    </lineage>
</organism>
<reference evidence="1" key="1">
    <citation type="submission" date="2021-05" db="EMBL/GenBank/DDBJ databases">
        <authorList>
            <person name="Scholz U."/>
            <person name="Mascher M."/>
            <person name="Fiebig A."/>
        </authorList>
    </citation>
    <scope>NUCLEOTIDE SEQUENCE [LARGE SCALE GENOMIC DNA]</scope>
</reference>
<accession>A0ACD5U5W6</accession>
<evidence type="ECO:0000313" key="2">
    <source>
        <dbReference type="Proteomes" id="UP001732700"/>
    </source>
</evidence>
<sequence>MVWLLSSMDKAMREQVEGFHTAAEVWTSIEKQFSGKSNKMQVTRIIRELRHIKQEQKTVTEYAREIKKLFRDLEYFRPFKAHDPKDVPLLREWFEPILVQAFLEGLNEEFNLRSQLILALPDWPTLDQTVASILEEETRLSNQIVVPSVNVDTKAALSSLTQVQPNVGMRYDQANTTRSNYKKTTSICDNCKRPGHIRRNCFELIGYPPGWQKRPQNRPSSENNNERMFNRSHLTSATSGTQLALRPSSENNTEMRFNRNHLTAATGETQVTTGIQALEEFKAKMMTATSENPEMASSSSGAQGTNYSLSSWIIDSGATNHMTGSSKNFINYMPCSGKDRVCIADGSTAPIMGSGTISCNPSLSLSPVLHVPNFPVNLLSIRKILGTGTEHEGLYYLDSSSTPRALNTKCGSSTNELLLLHYRLGHISFQSMSRLYPSLFNACCKGKLVCEVCELAKHTRSNYPSIGERSKTHFEVVHSDVWGPSAVTSFRGERWYVIFIDGFSRCTWLYLLKHKSEVLSAFKDFYNMVHNQYNVNVKVLRSDNGTEYINKEFDNFLSFNGIMRQTTCVNTAEQNGVAERKNRHLLEFLWGEAVKTAAYLINRMPSRILNYKTPLEMLTGTNHFIVPPKIFGCTCFVHDHRNSVGKLDPRAIKCIFVGYSPTQKGYRCWSPMEKKFFVTMDVTFHEKEPFYPLKDASNGTNSKGESSNNIYGPGSSVLVPMMDRVPLDHGTEGEQRHDAEVHIHEVFDDTPSQQIITDHETIPMGSRVSSDEPIHEETVDGSGNHVPQNEEDHSENRVPTDWRKAVMDPKWKAAMFEEMEALEKNNTWELVEQPKGDDGAGIEVLKQQLKREFEVKDLGHLRYFLGIEVSRSSKAGHETVSKQVGVNGSGI</sequence>
<protein>
    <submittedName>
        <fullName evidence="1">Uncharacterized protein</fullName>
    </submittedName>
</protein>
<reference evidence="1" key="2">
    <citation type="submission" date="2025-09" db="UniProtKB">
        <authorList>
            <consortium name="EnsemblPlants"/>
        </authorList>
    </citation>
    <scope>IDENTIFICATION</scope>
</reference>
<evidence type="ECO:0000313" key="1">
    <source>
        <dbReference type="EnsemblPlants" id="AVESA.00010b.r2.1DG0189010.1.CDS"/>
    </source>
</evidence>
<keyword evidence="2" id="KW-1185">Reference proteome</keyword>
<dbReference type="EnsemblPlants" id="AVESA.00010b.r2.1DG0189010.1">
    <property type="protein sequence ID" value="AVESA.00010b.r2.1DG0189010.1.CDS"/>
    <property type="gene ID" value="AVESA.00010b.r2.1DG0189010"/>
</dbReference>